<organism evidence="2 3">
    <name type="scientific">Sorghum bicolor</name>
    <name type="common">Sorghum</name>
    <name type="synonym">Sorghum vulgare</name>
    <dbReference type="NCBI Taxonomy" id="4558"/>
    <lineage>
        <taxon>Eukaryota</taxon>
        <taxon>Viridiplantae</taxon>
        <taxon>Streptophyta</taxon>
        <taxon>Embryophyta</taxon>
        <taxon>Tracheophyta</taxon>
        <taxon>Spermatophyta</taxon>
        <taxon>Magnoliopsida</taxon>
        <taxon>Liliopsida</taxon>
        <taxon>Poales</taxon>
        <taxon>Poaceae</taxon>
        <taxon>PACMAD clade</taxon>
        <taxon>Panicoideae</taxon>
        <taxon>Andropogonodae</taxon>
        <taxon>Andropogoneae</taxon>
        <taxon>Sorghinae</taxon>
        <taxon>Sorghum</taxon>
    </lineage>
</organism>
<dbReference type="AlphaFoldDB" id="A0A921UD13"/>
<protein>
    <submittedName>
        <fullName evidence="2">Uncharacterized protein</fullName>
    </submittedName>
</protein>
<evidence type="ECO:0000256" key="1">
    <source>
        <dbReference type="SAM" id="MobiDB-lite"/>
    </source>
</evidence>
<gene>
    <name evidence="2" type="ORF">BDA96_06G238500</name>
</gene>
<name>A0A921UD13_SORBI</name>
<evidence type="ECO:0000313" key="3">
    <source>
        <dbReference type="Proteomes" id="UP000807115"/>
    </source>
</evidence>
<feature type="region of interest" description="Disordered" evidence="1">
    <location>
        <begin position="84"/>
        <end position="177"/>
    </location>
</feature>
<feature type="compositionally biased region" description="Basic residues" evidence="1">
    <location>
        <begin position="87"/>
        <end position="98"/>
    </location>
</feature>
<feature type="compositionally biased region" description="Low complexity" evidence="1">
    <location>
        <begin position="138"/>
        <end position="173"/>
    </location>
</feature>
<proteinExistence type="predicted"/>
<dbReference type="EMBL" id="CM027685">
    <property type="protein sequence ID" value="KAG0527502.1"/>
    <property type="molecule type" value="Genomic_DNA"/>
</dbReference>
<feature type="compositionally biased region" description="Basic and acidic residues" evidence="1">
    <location>
        <begin position="11"/>
        <end position="23"/>
    </location>
</feature>
<feature type="compositionally biased region" description="Acidic residues" evidence="1">
    <location>
        <begin position="32"/>
        <end position="42"/>
    </location>
</feature>
<reference evidence="2" key="1">
    <citation type="journal article" date="2019" name="BMC Genomics">
        <title>A new reference genome for Sorghum bicolor reveals high levels of sequence similarity between sweet and grain genotypes: implications for the genetics of sugar metabolism.</title>
        <authorList>
            <person name="Cooper E.A."/>
            <person name="Brenton Z.W."/>
            <person name="Flinn B.S."/>
            <person name="Jenkins J."/>
            <person name="Shu S."/>
            <person name="Flowers D."/>
            <person name="Luo F."/>
            <person name="Wang Y."/>
            <person name="Xia P."/>
            <person name="Barry K."/>
            <person name="Daum C."/>
            <person name="Lipzen A."/>
            <person name="Yoshinaga Y."/>
            <person name="Schmutz J."/>
            <person name="Saski C."/>
            <person name="Vermerris W."/>
            <person name="Kresovich S."/>
        </authorList>
    </citation>
    <scope>NUCLEOTIDE SEQUENCE</scope>
</reference>
<accession>A0A921UD13</accession>
<evidence type="ECO:0000313" key="2">
    <source>
        <dbReference type="EMBL" id="KAG0527502.1"/>
    </source>
</evidence>
<comment type="caution">
    <text evidence="2">The sequence shown here is derived from an EMBL/GenBank/DDBJ whole genome shotgun (WGS) entry which is preliminary data.</text>
</comment>
<dbReference type="Proteomes" id="UP000807115">
    <property type="component" value="Chromosome 6"/>
</dbReference>
<sequence>MRWRRFATGADRVRSGEHDDGAGGRRAFLPESTEDADEDDEESRERSGRKCVSRRAFRYPSAAHLLASPPPRPLAALGFLELDTRRSRSRHRRPAHRGARGDVGSDAGSSTSRHGGGEQGADAGAGRCKGTSFPPEKSSSAAESAAAAAGTTWNSNSSTSASTGAAADSGATGQWNVKGSGEVTAAAAITGGGGA</sequence>
<reference evidence="2" key="2">
    <citation type="submission" date="2020-10" db="EMBL/GenBank/DDBJ databases">
        <authorList>
            <person name="Cooper E.A."/>
            <person name="Brenton Z.W."/>
            <person name="Flinn B.S."/>
            <person name="Jenkins J."/>
            <person name="Shu S."/>
            <person name="Flowers D."/>
            <person name="Luo F."/>
            <person name="Wang Y."/>
            <person name="Xia P."/>
            <person name="Barry K."/>
            <person name="Daum C."/>
            <person name="Lipzen A."/>
            <person name="Yoshinaga Y."/>
            <person name="Schmutz J."/>
            <person name="Saski C."/>
            <person name="Vermerris W."/>
            <person name="Kresovich S."/>
        </authorList>
    </citation>
    <scope>NUCLEOTIDE SEQUENCE</scope>
</reference>
<feature type="region of interest" description="Disordered" evidence="1">
    <location>
        <begin position="1"/>
        <end position="51"/>
    </location>
</feature>